<comment type="caution">
    <text evidence="1">The sequence shown here is derived from an EMBL/GenBank/DDBJ whole genome shotgun (WGS) entry which is preliminary data.</text>
</comment>
<organism evidence="1 2">
    <name type="scientific">Goodea atripinnis</name>
    <dbReference type="NCBI Taxonomy" id="208336"/>
    <lineage>
        <taxon>Eukaryota</taxon>
        <taxon>Metazoa</taxon>
        <taxon>Chordata</taxon>
        <taxon>Craniata</taxon>
        <taxon>Vertebrata</taxon>
        <taxon>Euteleostomi</taxon>
        <taxon>Actinopterygii</taxon>
        <taxon>Neopterygii</taxon>
        <taxon>Teleostei</taxon>
        <taxon>Neoteleostei</taxon>
        <taxon>Acanthomorphata</taxon>
        <taxon>Ovalentaria</taxon>
        <taxon>Atherinomorphae</taxon>
        <taxon>Cyprinodontiformes</taxon>
        <taxon>Goodeidae</taxon>
        <taxon>Goodea</taxon>
    </lineage>
</organism>
<proteinExistence type="predicted"/>
<evidence type="ECO:0000313" key="1">
    <source>
        <dbReference type="EMBL" id="MEQ2170175.1"/>
    </source>
</evidence>
<dbReference type="Proteomes" id="UP001476798">
    <property type="component" value="Unassembled WGS sequence"/>
</dbReference>
<sequence>MGSPLLVPQCRSLVGLDLHSAFIAFCLDHSLQYLLYTYLEHYRYVTAVNDVHSAWIETVSVKERLWVPSPQTDTQKLPPPDQSQPVWQSRTVVPGQFDQCPGAVTWQPGISEQSAVGGTQSAGSGFHHVCSWWN</sequence>
<protein>
    <submittedName>
        <fullName evidence="1">Uncharacterized protein</fullName>
    </submittedName>
</protein>
<accession>A0ABV0NFW5</accession>
<reference evidence="1 2" key="1">
    <citation type="submission" date="2021-06" db="EMBL/GenBank/DDBJ databases">
        <authorList>
            <person name="Palmer J.M."/>
        </authorList>
    </citation>
    <scope>NUCLEOTIDE SEQUENCE [LARGE SCALE GENOMIC DNA]</scope>
    <source>
        <strain evidence="1 2">GA_2019</strain>
        <tissue evidence="1">Muscle</tissue>
    </source>
</reference>
<name>A0ABV0NFW5_9TELE</name>
<keyword evidence="2" id="KW-1185">Reference proteome</keyword>
<gene>
    <name evidence="1" type="ORF">GOODEAATRI_032656</name>
</gene>
<dbReference type="EMBL" id="JAHRIO010036221">
    <property type="protein sequence ID" value="MEQ2170175.1"/>
    <property type="molecule type" value="Genomic_DNA"/>
</dbReference>
<evidence type="ECO:0000313" key="2">
    <source>
        <dbReference type="Proteomes" id="UP001476798"/>
    </source>
</evidence>